<keyword evidence="2 6" id="KW-0238">DNA-binding</keyword>
<dbReference type="PANTHER" id="PTHR12802">
    <property type="entry name" value="SWI/SNF COMPLEX-RELATED"/>
    <property type="match status" value="1"/>
</dbReference>
<evidence type="ECO:0000313" key="6">
    <source>
        <dbReference type="EMBL" id="CAI9918117.1"/>
    </source>
</evidence>
<evidence type="ECO:0000313" key="7">
    <source>
        <dbReference type="EMBL" id="CAI9946864.1"/>
    </source>
</evidence>
<evidence type="ECO:0000256" key="3">
    <source>
        <dbReference type="ARBA" id="ARBA00023163"/>
    </source>
</evidence>
<dbReference type="EMBL" id="CATOUU010000767">
    <property type="protein sequence ID" value="CAI9946864.1"/>
    <property type="molecule type" value="Genomic_DNA"/>
</dbReference>
<dbReference type="SMART" id="SM00717">
    <property type="entry name" value="SANT"/>
    <property type="match status" value="1"/>
</dbReference>
<evidence type="ECO:0000313" key="12">
    <source>
        <dbReference type="Proteomes" id="UP001642409"/>
    </source>
</evidence>
<keyword evidence="4" id="KW-0539">Nucleus</keyword>
<dbReference type="InterPro" id="IPR017884">
    <property type="entry name" value="SANT_dom"/>
</dbReference>
<evidence type="ECO:0000256" key="4">
    <source>
        <dbReference type="ARBA" id="ARBA00023242"/>
    </source>
</evidence>
<dbReference type="EMBL" id="CATOUU010001018">
    <property type="protein sequence ID" value="CAI9967248.1"/>
    <property type="molecule type" value="Genomic_DNA"/>
</dbReference>
<evidence type="ECO:0000313" key="8">
    <source>
        <dbReference type="EMBL" id="CAI9967248.1"/>
    </source>
</evidence>
<dbReference type="SUPFAM" id="SSF46689">
    <property type="entry name" value="Homeodomain-like"/>
    <property type="match status" value="1"/>
</dbReference>
<dbReference type="Proteomes" id="UP001642409">
    <property type="component" value="Unassembled WGS sequence"/>
</dbReference>
<dbReference type="AlphaFoldDB" id="A0AA86TK54"/>
<name>A0AA86TK54_9EUKA</name>
<evidence type="ECO:0000256" key="2">
    <source>
        <dbReference type="ARBA" id="ARBA00023125"/>
    </source>
</evidence>
<dbReference type="InterPro" id="IPR001005">
    <property type="entry name" value="SANT/Myb"/>
</dbReference>
<organism evidence="6">
    <name type="scientific">Hexamita inflata</name>
    <dbReference type="NCBI Taxonomy" id="28002"/>
    <lineage>
        <taxon>Eukaryota</taxon>
        <taxon>Metamonada</taxon>
        <taxon>Diplomonadida</taxon>
        <taxon>Hexamitidae</taxon>
        <taxon>Hexamitinae</taxon>
        <taxon>Hexamita</taxon>
    </lineage>
</organism>
<keyword evidence="3" id="KW-0804">Transcription</keyword>
<gene>
    <name evidence="7" type="ORF">HINF_LOCUS34509</name>
    <name evidence="8" type="ORF">HINF_LOCUS54893</name>
    <name evidence="6" type="ORF">HINF_LOCUS5762</name>
    <name evidence="9" type="ORF">HINF_LOCUS64653</name>
    <name evidence="10" type="ORF">HINF_LOCUS67855</name>
    <name evidence="11" type="ORF">HINF_LOCUS68144</name>
</gene>
<dbReference type="GO" id="GO:0003677">
    <property type="term" value="F:DNA binding"/>
    <property type="evidence" value="ECO:0007669"/>
    <property type="project" value="UniProtKB-KW"/>
</dbReference>
<reference evidence="6" key="1">
    <citation type="submission" date="2023-06" db="EMBL/GenBank/DDBJ databases">
        <authorList>
            <person name="Kurt Z."/>
        </authorList>
    </citation>
    <scope>NUCLEOTIDE SEQUENCE</scope>
</reference>
<dbReference type="InterPro" id="IPR009057">
    <property type="entry name" value="Homeodomain-like_sf"/>
</dbReference>
<dbReference type="EMBL" id="CAXDID020000474">
    <property type="protein sequence ID" value="CAL6095242.1"/>
    <property type="molecule type" value="Genomic_DNA"/>
</dbReference>
<evidence type="ECO:0000259" key="5">
    <source>
        <dbReference type="PROSITE" id="PS51293"/>
    </source>
</evidence>
<dbReference type="Pfam" id="PF00249">
    <property type="entry name" value="Myb_DNA-binding"/>
    <property type="match status" value="1"/>
</dbReference>
<dbReference type="PROSITE" id="PS51293">
    <property type="entry name" value="SANT"/>
    <property type="match status" value="1"/>
</dbReference>
<evidence type="ECO:0000313" key="9">
    <source>
        <dbReference type="EMBL" id="CAL6089168.1"/>
    </source>
</evidence>
<evidence type="ECO:0000313" key="11">
    <source>
        <dbReference type="EMBL" id="CAL6095844.1"/>
    </source>
</evidence>
<evidence type="ECO:0000313" key="10">
    <source>
        <dbReference type="EMBL" id="CAL6095242.1"/>
    </source>
</evidence>
<evidence type="ECO:0000256" key="1">
    <source>
        <dbReference type="ARBA" id="ARBA00023015"/>
    </source>
</evidence>
<dbReference type="EMBL" id="CATOUU010000150">
    <property type="protein sequence ID" value="CAI9918117.1"/>
    <property type="molecule type" value="Genomic_DNA"/>
</dbReference>
<sequence length="178" mass="20975">MDNQFFQEYEPLFSIYSEACSNNDAQQDLFPFNYLKTQKPISNQKQKQLIIKKGTSQHRIRWTKQEHTLFETALIKYGKSNHQLIQQEIATKSVSQCISHSQKYFLHLDRVYQRGQYQHITKQQINQVTAQFPQLFEQILGLKSQIASGIFSVQLITRAEIVNIYAQFLIKKEKDSKQ</sequence>
<protein>
    <submittedName>
        <fullName evidence="6">Myb-like DNA-binding domain-containing protein</fullName>
    </submittedName>
    <submittedName>
        <fullName evidence="9">Myb-like_DNA-binding domain-containing protein</fullName>
    </submittedName>
</protein>
<reference evidence="9 12" key="2">
    <citation type="submission" date="2024-07" db="EMBL/GenBank/DDBJ databases">
        <authorList>
            <person name="Akdeniz Z."/>
        </authorList>
    </citation>
    <scope>NUCLEOTIDE SEQUENCE [LARGE SCALE GENOMIC DNA]</scope>
</reference>
<feature type="domain" description="SANT" evidence="5">
    <location>
        <begin position="61"/>
        <end position="109"/>
    </location>
</feature>
<dbReference type="InterPro" id="IPR006447">
    <property type="entry name" value="Myb_dom_plants"/>
</dbReference>
<keyword evidence="12" id="KW-1185">Reference proteome</keyword>
<dbReference type="CDD" id="cd00167">
    <property type="entry name" value="SANT"/>
    <property type="match status" value="1"/>
</dbReference>
<proteinExistence type="predicted"/>
<accession>A0AA86TK54</accession>
<dbReference type="Gene3D" id="1.10.10.60">
    <property type="entry name" value="Homeodomain-like"/>
    <property type="match status" value="1"/>
</dbReference>
<dbReference type="NCBIfam" id="TIGR01557">
    <property type="entry name" value="myb_SHAQKYF"/>
    <property type="match status" value="1"/>
</dbReference>
<dbReference type="EMBL" id="CAXDID020000480">
    <property type="protein sequence ID" value="CAL6095844.1"/>
    <property type="molecule type" value="Genomic_DNA"/>
</dbReference>
<comment type="caution">
    <text evidence="6">The sequence shown here is derived from an EMBL/GenBank/DDBJ whole genome shotgun (WGS) entry which is preliminary data.</text>
</comment>
<dbReference type="EMBL" id="CAXDID020000416">
    <property type="protein sequence ID" value="CAL6089168.1"/>
    <property type="molecule type" value="Genomic_DNA"/>
</dbReference>
<keyword evidence="1" id="KW-0805">Transcription regulation</keyword>